<reference evidence="1 2" key="1">
    <citation type="journal article" date="2019" name="Sci. Rep.">
        <title>Orb-weaving spider Araneus ventricosus genome elucidates the spidroin gene catalogue.</title>
        <authorList>
            <person name="Kono N."/>
            <person name="Nakamura H."/>
            <person name="Ohtoshi R."/>
            <person name="Moran D.A.P."/>
            <person name="Shinohara A."/>
            <person name="Yoshida Y."/>
            <person name="Fujiwara M."/>
            <person name="Mori M."/>
            <person name="Tomita M."/>
            <person name="Arakawa K."/>
        </authorList>
    </citation>
    <scope>NUCLEOTIDE SEQUENCE [LARGE SCALE GENOMIC DNA]</scope>
</reference>
<evidence type="ECO:0000313" key="1">
    <source>
        <dbReference type="EMBL" id="GBO38320.1"/>
    </source>
</evidence>
<accession>A0A4Y2WPG0</accession>
<dbReference type="Proteomes" id="UP000499080">
    <property type="component" value="Unassembled WGS sequence"/>
</dbReference>
<keyword evidence="2" id="KW-1185">Reference proteome</keyword>
<protein>
    <submittedName>
        <fullName evidence="1">Uncharacterized protein</fullName>
    </submittedName>
</protein>
<dbReference type="EMBL" id="BGPR01062989">
    <property type="protein sequence ID" value="GBO38320.1"/>
    <property type="molecule type" value="Genomic_DNA"/>
</dbReference>
<name>A0A4Y2WPG0_ARAVE</name>
<proteinExistence type="predicted"/>
<sequence length="91" mass="10273">MKSPAHSFAQQDLARLPECLLPYKISQELVFGKLPKFSECPFFSYKFFGQGQASQAVYWGMVCGGEFQTERTIGFLQSPLSLPSFPFPRKA</sequence>
<evidence type="ECO:0000313" key="2">
    <source>
        <dbReference type="Proteomes" id="UP000499080"/>
    </source>
</evidence>
<dbReference type="AlphaFoldDB" id="A0A4Y2WPG0"/>
<comment type="caution">
    <text evidence="1">The sequence shown here is derived from an EMBL/GenBank/DDBJ whole genome shotgun (WGS) entry which is preliminary data.</text>
</comment>
<gene>
    <name evidence="1" type="ORF">AVEN_117531_1</name>
</gene>
<organism evidence="1 2">
    <name type="scientific">Araneus ventricosus</name>
    <name type="common">Orbweaver spider</name>
    <name type="synonym">Epeira ventricosa</name>
    <dbReference type="NCBI Taxonomy" id="182803"/>
    <lineage>
        <taxon>Eukaryota</taxon>
        <taxon>Metazoa</taxon>
        <taxon>Ecdysozoa</taxon>
        <taxon>Arthropoda</taxon>
        <taxon>Chelicerata</taxon>
        <taxon>Arachnida</taxon>
        <taxon>Araneae</taxon>
        <taxon>Araneomorphae</taxon>
        <taxon>Entelegynae</taxon>
        <taxon>Araneoidea</taxon>
        <taxon>Araneidae</taxon>
        <taxon>Araneus</taxon>
    </lineage>
</organism>